<dbReference type="AlphaFoldDB" id="X1BVL3"/>
<feature type="non-terminal residue" evidence="2">
    <location>
        <position position="287"/>
    </location>
</feature>
<dbReference type="InterPro" id="IPR004365">
    <property type="entry name" value="NA-bd_OB_tRNA"/>
</dbReference>
<dbReference type="PANTHER" id="PTHR32294">
    <property type="entry name" value="DNA POLYMERASE III SUBUNIT ALPHA"/>
    <property type="match status" value="1"/>
</dbReference>
<feature type="non-terminal residue" evidence="2">
    <location>
        <position position="1"/>
    </location>
</feature>
<dbReference type="GO" id="GO:0008408">
    <property type="term" value="F:3'-5' exonuclease activity"/>
    <property type="evidence" value="ECO:0007669"/>
    <property type="project" value="InterPro"/>
</dbReference>
<dbReference type="GO" id="GO:0006260">
    <property type="term" value="P:DNA replication"/>
    <property type="evidence" value="ECO:0007669"/>
    <property type="project" value="InterPro"/>
</dbReference>
<comment type="caution">
    <text evidence="2">The sequence shown here is derived from an EMBL/GenBank/DDBJ whole genome shotgun (WGS) entry which is preliminary data.</text>
</comment>
<dbReference type="Gene3D" id="2.40.50.140">
    <property type="entry name" value="Nucleic acid-binding proteins"/>
    <property type="match status" value="1"/>
</dbReference>
<dbReference type="Pfam" id="PF01336">
    <property type="entry name" value="tRNA_anti-codon"/>
    <property type="match status" value="1"/>
</dbReference>
<dbReference type="InterPro" id="IPR012340">
    <property type="entry name" value="NA-bd_OB-fold"/>
</dbReference>
<accession>X1BVL3</accession>
<gene>
    <name evidence="2" type="ORF">S01H4_41516</name>
</gene>
<sequence>LRDVGKRGLECLIKVGALDDFGTRIALLNALDRIIAVSSSHFRALETGQISLFGAHTGVEEQINLLKAPSEISKHEILNWERELIGLYISDHPLNPVMDILTDSITHYSGQLVEVDPKERVQVAGMITRIRHHQTKAGQAMGFVTLEDLQGEIELVVFPRTWRKTSKMIVVDNIVLVEGRVDSSSVEPKVLVDRIIDDFSKLGPSDAPPIDGSKKEIVIPDEDVQTTKMTHQGGGRGVIQQLKEDESFEREKNEFELGSTDKAIAQVVEMDDGIAESEPIAVIDEDG</sequence>
<dbReference type="CDD" id="cd04485">
    <property type="entry name" value="DnaE_OBF"/>
    <property type="match status" value="1"/>
</dbReference>
<dbReference type="InterPro" id="IPR004805">
    <property type="entry name" value="DnaE2/DnaE/PolC"/>
</dbReference>
<evidence type="ECO:0000259" key="1">
    <source>
        <dbReference type="Pfam" id="PF01336"/>
    </source>
</evidence>
<dbReference type="GO" id="GO:0003676">
    <property type="term" value="F:nucleic acid binding"/>
    <property type="evidence" value="ECO:0007669"/>
    <property type="project" value="InterPro"/>
</dbReference>
<reference evidence="2" key="1">
    <citation type="journal article" date="2014" name="Front. Microbiol.">
        <title>High frequency of phylogenetically diverse reductive dehalogenase-homologous genes in deep subseafloor sedimentary metagenomes.</title>
        <authorList>
            <person name="Kawai M."/>
            <person name="Futagami T."/>
            <person name="Toyoda A."/>
            <person name="Takaki Y."/>
            <person name="Nishi S."/>
            <person name="Hori S."/>
            <person name="Arai W."/>
            <person name="Tsubouchi T."/>
            <person name="Morono Y."/>
            <person name="Uchiyama I."/>
            <person name="Ito T."/>
            <person name="Fujiyama A."/>
            <person name="Inagaki F."/>
            <person name="Takami H."/>
        </authorList>
    </citation>
    <scope>NUCLEOTIDE SEQUENCE</scope>
    <source>
        <strain evidence="2">Expedition CK06-06</strain>
    </source>
</reference>
<proteinExistence type="predicted"/>
<evidence type="ECO:0000313" key="2">
    <source>
        <dbReference type="EMBL" id="GAG99804.1"/>
    </source>
</evidence>
<feature type="domain" description="OB" evidence="1">
    <location>
        <begin position="121"/>
        <end position="195"/>
    </location>
</feature>
<name>X1BVL3_9ZZZZ</name>
<dbReference type="EMBL" id="BART01022713">
    <property type="protein sequence ID" value="GAG99804.1"/>
    <property type="molecule type" value="Genomic_DNA"/>
</dbReference>
<organism evidence="2">
    <name type="scientific">marine sediment metagenome</name>
    <dbReference type="NCBI Taxonomy" id="412755"/>
    <lineage>
        <taxon>unclassified sequences</taxon>
        <taxon>metagenomes</taxon>
        <taxon>ecological metagenomes</taxon>
    </lineage>
</organism>
<protein>
    <recommendedName>
        <fullName evidence="1">OB domain-containing protein</fullName>
    </recommendedName>
</protein>